<dbReference type="STRING" id="407036.SAMN05216243_1465"/>
<evidence type="ECO:0000313" key="1">
    <source>
        <dbReference type="EMBL" id="SDJ99030.1"/>
    </source>
</evidence>
<dbReference type="AlphaFoldDB" id="A0A1G8YAG0"/>
<name>A0A1G8YAG0_9BACI</name>
<organism evidence="1 2">
    <name type="scientific">Sediminibacillus albus</name>
    <dbReference type="NCBI Taxonomy" id="407036"/>
    <lineage>
        <taxon>Bacteria</taxon>
        <taxon>Bacillati</taxon>
        <taxon>Bacillota</taxon>
        <taxon>Bacilli</taxon>
        <taxon>Bacillales</taxon>
        <taxon>Bacillaceae</taxon>
        <taxon>Sediminibacillus</taxon>
    </lineage>
</organism>
<gene>
    <name evidence="1" type="ORF">SAMN05216243_1465</name>
</gene>
<dbReference type="Proteomes" id="UP000198694">
    <property type="component" value="Unassembled WGS sequence"/>
</dbReference>
<protein>
    <submittedName>
        <fullName evidence="1">Uncharacterized protein</fullName>
    </submittedName>
</protein>
<dbReference type="RefSeq" id="WP_093212591.1">
    <property type="nucleotide sequence ID" value="NZ_FNFL01000002.1"/>
</dbReference>
<evidence type="ECO:0000313" key="2">
    <source>
        <dbReference type="Proteomes" id="UP000198694"/>
    </source>
</evidence>
<proteinExistence type="predicted"/>
<dbReference type="OrthoDB" id="2716410at2"/>
<keyword evidence="2" id="KW-1185">Reference proteome</keyword>
<reference evidence="1 2" key="1">
    <citation type="submission" date="2016-10" db="EMBL/GenBank/DDBJ databases">
        <authorList>
            <person name="de Groot N.N."/>
        </authorList>
    </citation>
    <scope>NUCLEOTIDE SEQUENCE [LARGE SCALE GENOMIC DNA]</scope>
    <source>
        <strain evidence="1 2">CGMCC 1.6502</strain>
    </source>
</reference>
<sequence length="233" mass="26382">MGNIVLARLDKIDYQSTLRTIVDSVERQTEQNETVLLSSSEIKPATLSNENNSLFIPSTILDQALEGVNVYFDLENYPFFRKITEVIERENKPKGVFRLRRIINMDESKELIAGDLYVLSSLLGETQNIQVKHTNHTVAPYHVIVTVNFGSGTMAHMEYTFSYQDERIELEWSGIKTILEFDSETMHTLGQKGNNALALAYSVDSIIATAHRVDQRLVNRLNNFSMLVNGGAH</sequence>
<accession>A0A1G8YAG0</accession>
<dbReference type="EMBL" id="FNFL01000002">
    <property type="protein sequence ID" value="SDJ99030.1"/>
    <property type="molecule type" value="Genomic_DNA"/>
</dbReference>